<dbReference type="InterPro" id="IPR020845">
    <property type="entry name" value="AMP-binding_CS"/>
</dbReference>
<evidence type="ECO:0000313" key="4">
    <source>
        <dbReference type="EMBL" id="OGY92910.1"/>
    </source>
</evidence>
<protein>
    <recommendedName>
        <fullName evidence="3">AMP-dependent synthetase/ligase domain-containing protein</fullName>
    </recommendedName>
</protein>
<dbReference type="Pfam" id="PF23562">
    <property type="entry name" value="AMP-binding_C_3"/>
    <property type="match status" value="1"/>
</dbReference>
<dbReference type="PANTHER" id="PTHR43272">
    <property type="entry name" value="LONG-CHAIN-FATTY-ACID--COA LIGASE"/>
    <property type="match status" value="1"/>
</dbReference>
<proteinExistence type="predicted"/>
<feature type="domain" description="AMP-dependent synthetase/ligase" evidence="3">
    <location>
        <begin position="10"/>
        <end position="406"/>
    </location>
</feature>
<dbReference type="EMBL" id="MHKN01000006">
    <property type="protein sequence ID" value="OGY92910.1"/>
    <property type="molecule type" value="Genomic_DNA"/>
</dbReference>
<dbReference type="Proteomes" id="UP000177349">
    <property type="component" value="Unassembled WGS sequence"/>
</dbReference>
<dbReference type="GO" id="GO:0005524">
    <property type="term" value="F:ATP binding"/>
    <property type="evidence" value="ECO:0007669"/>
    <property type="project" value="UniProtKB-KW"/>
</dbReference>
<dbReference type="InterPro" id="IPR000873">
    <property type="entry name" value="AMP-dep_synth/lig_dom"/>
</dbReference>
<evidence type="ECO:0000259" key="3">
    <source>
        <dbReference type="Pfam" id="PF00501"/>
    </source>
</evidence>
<keyword evidence="2" id="KW-0067">ATP-binding</keyword>
<evidence type="ECO:0000313" key="5">
    <source>
        <dbReference type="Proteomes" id="UP000177349"/>
    </source>
</evidence>
<dbReference type="PROSITE" id="PS00455">
    <property type="entry name" value="AMP_BINDING"/>
    <property type="match status" value="1"/>
</dbReference>
<sequence>MYRTLAEEFHDSALHHADREAVAVLREGVYQPLTYGELAKRVRSVASSLQADGVSKGDAVALMLPNSPEWLIADLACAMLGAVVVPIHTMYNEHYVSYILSHSGAAYAFFSSSLYETHAETVSRAGLKRVYLVSDGGASSAGAAKNFKELLTDSSEFHAPAVALDDLHTIVYTSGTTGQPKGVELTHKNIVSNVRAVTAHIPVFETDRFFSFLPLSHILERTAGYYAPLLCGAAIYFGRGTKTMIEDIKLAKPTIVISVPRVFERVHEKVIAKFSRTPLLHRFFALGMHASHKRITGRATILDQIMHGIFELLVYGKVKAALGGRLRFAVSGGAALGKHIGEFFESLGILLLEGYGLTETSPVLTANKLDHYRFGTVGTPLRTVEIKIDQSGEILAKGEGVMAGYHRAADISSETIDFDGWLHTGDLGSIDSDGFLTIRGRLKEMIVLSSGRNIFPVPIEQALEESKYIDQAMVYGADNNRHIAALIVPVFDELSAWCDSHSITYRLPGVLENSEVLRHYRSEIKRSQSRMQHFEQIEHFKLVPEAFTQENDLLTPTLKLKREKILKRHLFNSIDRVR</sequence>
<dbReference type="InterPro" id="IPR042099">
    <property type="entry name" value="ANL_N_sf"/>
</dbReference>
<dbReference type="GO" id="GO:0004467">
    <property type="term" value="F:long-chain fatty acid-CoA ligase activity"/>
    <property type="evidence" value="ECO:0007669"/>
    <property type="project" value="TreeGrafter"/>
</dbReference>
<reference evidence="4 5" key="1">
    <citation type="journal article" date="2016" name="Nat. Commun.">
        <title>Thousands of microbial genomes shed light on interconnected biogeochemical processes in an aquifer system.</title>
        <authorList>
            <person name="Anantharaman K."/>
            <person name="Brown C.T."/>
            <person name="Hug L.A."/>
            <person name="Sharon I."/>
            <person name="Castelle C.J."/>
            <person name="Probst A.J."/>
            <person name="Thomas B.C."/>
            <person name="Singh A."/>
            <person name="Wilkins M.J."/>
            <person name="Karaoz U."/>
            <person name="Brodie E.L."/>
            <person name="Williams K.H."/>
            <person name="Hubbard S.S."/>
            <person name="Banfield J.F."/>
        </authorList>
    </citation>
    <scope>NUCLEOTIDE SEQUENCE [LARGE SCALE GENOMIC DNA]</scope>
</reference>
<accession>A0A1G2BX45</accession>
<name>A0A1G2BX45_9BACT</name>
<dbReference type="CDD" id="cd05907">
    <property type="entry name" value="VL_LC_FACS_like"/>
    <property type="match status" value="1"/>
</dbReference>
<dbReference type="Gene3D" id="3.40.50.12780">
    <property type="entry name" value="N-terminal domain of ligase-like"/>
    <property type="match status" value="1"/>
</dbReference>
<dbReference type="Pfam" id="PF00501">
    <property type="entry name" value="AMP-binding"/>
    <property type="match status" value="1"/>
</dbReference>
<dbReference type="AlphaFoldDB" id="A0A1G2BX45"/>
<dbReference type="SUPFAM" id="SSF56801">
    <property type="entry name" value="Acetyl-CoA synthetase-like"/>
    <property type="match status" value="1"/>
</dbReference>
<dbReference type="PANTHER" id="PTHR43272:SF33">
    <property type="entry name" value="AMP-BINDING DOMAIN-CONTAINING PROTEIN-RELATED"/>
    <property type="match status" value="1"/>
</dbReference>
<evidence type="ECO:0000256" key="2">
    <source>
        <dbReference type="ARBA" id="ARBA00022840"/>
    </source>
</evidence>
<keyword evidence="1" id="KW-0547">Nucleotide-binding</keyword>
<dbReference type="GO" id="GO:0016020">
    <property type="term" value="C:membrane"/>
    <property type="evidence" value="ECO:0007669"/>
    <property type="project" value="TreeGrafter"/>
</dbReference>
<comment type="caution">
    <text evidence="4">The sequence shown here is derived from an EMBL/GenBank/DDBJ whole genome shotgun (WGS) entry which is preliminary data.</text>
</comment>
<gene>
    <name evidence="4" type="ORF">A3B31_00925</name>
</gene>
<evidence type="ECO:0000256" key="1">
    <source>
        <dbReference type="ARBA" id="ARBA00022741"/>
    </source>
</evidence>
<organism evidence="4 5">
    <name type="scientific">Candidatus Komeilibacteria bacterium RIFCSPLOWO2_01_FULL_53_11</name>
    <dbReference type="NCBI Taxonomy" id="1798552"/>
    <lineage>
        <taxon>Bacteria</taxon>
        <taxon>Candidatus Komeiliibacteriota</taxon>
    </lineage>
</organism>